<dbReference type="InterPro" id="IPR020557">
    <property type="entry name" value="Fumarate_lyase_CS"/>
</dbReference>
<dbReference type="InterPro" id="IPR008948">
    <property type="entry name" value="L-Aspartase-like"/>
</dbReference>
<dbReference type="PRINTS" id="PR00145">
    <property type="entry name" value="ARGSUCLYASE"/>
</dbReference>
<dbReference type="Pfam" id="PF00206">
    <property type="entry name" value="Lyase_1"/>
    <property type="match status" value="1"/>
</dbReference>
<dbReference type="Gene3D" id="1.10.40.30">
    <property type="entry name" value="Fumarase/aspartase (C-terminal domain)"/>
    <property type="match status" value="1"/>
</dbReference>
<dbReference type="Gene3D" id="1.10.275.10">
    <property type="entry name" value="Fumarase/aspartase (N-terminal domain)"/>
    <property type="match status" value="1"/>
</dbReference>
<evidence type="ECO:0000313" key="5">
    <source>
        <dbReference type="Proteomes" id="UP000750197"/>
    </source>
</evidence>
<dbReference type="GO" id="GO:0006531">
    <property type="term" value="P:aspartate metabolic process"/>
    <property type="evidence" value="ECO:0007669"/>
    <property type="project" value="TreeGrafter"/>
</dbReference>
<organism evidence="4 5">
    <name type="scientific">Candidatus Sysuiplasma superficiale</name>
    <dbReference type="NCBI Taxonomy" id="2823368"/>
    <lineage>
        <taxon>Archaea</taxon>
        <taxon>Methanobacteriati</taxon>
        <taxon>Thermoplasmatota</taxon>
        <taxon>Thermoplasmata</taxon>
        <taxon>Candidatus Sysuiplasmatales</taxon>
        <taxon>Candidatus Sysuiplasmataceae</taxon>
        <taxon>Candidatus Sysuiplasma</taxon>
    </lineage>
</organism>
<dbReference type="PRINTS" id="PR00149">
    <property type="entry name" value="FUMRATELYASE"/>
</dbReference>
<dbReference type="NCBIfam" id="NF008909">
    <property type="entry name" value="PRK12273.1"/>
    <property type="match status" value="1"/>
</dbReference>
<evidence type="ECO:0000259" key="2">
    <source>
        <dbReference type="Pfam" id="PF00206"/>
    </source>
</evidence>
<dbReference type="PROSITE" id="PS00163">
    <property type="entry name" value="FUMARATE_LYASES"/>
    <property type="match status" value="1"/>
</dbReference>
<sequence length="460" mass="50537">MKYRNEKDVLGSVRIPADAYYGSETMRAYDNFQISGIKVAKELIYAYVIVKRAAASANMDIDKLDSRKGNAIIRACDFVLSGRLDESFVLDVFQAGAGTSINMNVNEVIANKAIEMLGGRKGDYRIVHPNDDVNMSQSTNDTMPTAMRIAIHKEVNDSLLVEIDKLIAAIDKKSKEFKSIVKLGRTHLQDAVPILLGEEFSSYAYAARSARTYIKEANEKLLMLPIGGTAVGTGMNAGSKYRKAVIKEIRKLTKDNFSLISGPFGPMSNKIDELAVSASLRDCAAALNKFANDLRLLNSGPRGGIDEIKLPAVQPGSSIMPGKINPSMAEMMNMVCFQVIGNDLAVNEAANAGQLELNVYMPIIAFDILFSIKILSNGMKAFRERCVKGITANEKRIKQNLENDLSIATALTPYIGYAKAADIARRAFLQNKSVMQICLEMKIMDKKKLQKILDPKNAVK</sequence>
<dbReference type="Proteomes" id="UP000750197">
    <property type="component" value="Unassembled WGS sequence"/>
</dbReference>
<proteinExistence type="predicted"/>
<dbReference type="Pfam" id="PF10415">
    <property type="entry name" value="FumaraseC_C"/>
    <property type="match status" value="1"/>
</dbReference>
<dbReference type="Gene3D" id="1.20.200.10">
    <property type="entry name" value="Fumarase/aspartase (Central domain)"/>
    <property type="match status" value="1"/>
</dbReference>
<evidence type="ECO:0000256" key="1">
    <source>
        <dbReference type="ARBA" id="ARBA00023239"/>
    </source>
</evidence>
<dbReference type="FunFam" id="1.10.275.10:FF:000001">
    <property type="entry name" value="Fumarate hydratase, mitochondrial"/>
    <property type="match status" value="1"/>
</dbReference>
<comment type="caution">
    <text evidence="4">The sequence shown here is derived from an EMBL/GenBank/DDBJ whole genome shotgun (WGS) entry which is preliminary data.</text>
</comment>
<dbReference type="AlphaFoldDB" id="A0A8J7YR77"/>
<reference evidence="4" key="1">
    <citation type="submission" date="2021-05" db="EMBL/GenBank/DDBJ databases">
        <title>Genomic insights into ecological role and evolution of a novel Thermoplasmata order Candidatus Sysuiplasmatales.</title>
        <authorList>
            <person name="Yuan Y."/>
        </authorList>
    </citation>
    <scope>NUCLEOTIDE SEQUENCE</scope>
    <source>
        <strain evidence="4">TUT19-bin139</strain>
    </source>
</reference>
<dbReference type="SUPFAM" id="SSF48557">
    <property type="entry name" value="L-aspartase-like"/>
    <property type="match status" value="1"/>
</dbReference>
<protein>
    <submittedName>
        <fullName evidence="4">Aspartate ammonia-lyase</fullName>
    </submittedName>
</protein>
<dbReference type="PANTHER" id="PTHR42696">
    <property type="entry name" value="ASPARTATE AMMONIA-LYASE"/>
    <property type="match status" value="1"/>
</dbReference>
<keyword evidence="1" id="KW-0456">Lyase</keyword>
<feature type="domain" description="Fumarase C C-terminal" evidence="3">
    <location>
        <begin position="407"/>
        <end position="457"/>
    </location>
</feature>
<dbReference type="GO" id="GO:0008797">
    <property type="term" value="F:aspartate ammonia-lyase activity"/>
    <property type="evidence" value="ECO:0007669"/>
    <property type="project" value="TreeGrafter"/>
</dbReference>
<dbReference type="InterPro" id="IPR024083">
    <property type="entry name" value="Fumarase/histidase_N"/>
</dbReference>
<dbReference type="EMBL" id="JAHEAC010000143">
    <property type="protein sequence ID" value="MBX8645000.1"/>
    <property type="molecule type" value="Genomic_DNA"/>
</dbReference>
<gene>
    <name evidence="4" type="ORF">KIY12_09840</name>
</gene>
<evidence type="ECO:0000313" key="4">
    <source>
        <dbReference type="EMBL" id="MBX8645000.1"/>
    </source>
</evidence>
<dbReference type="GO" id="GO:0006099">
    <property type="term" value="P:tricarboxylic acid cycle"/>
    <property type="evidence" value="ECO:0007669"/>
    <property type="project" value="InterPro"/>
</dbReference>
<dbReference type="GO" id="GO:0005829">
    <property type="term" value="C:cytosol"/>
    <property type="evidence" value="ECO:0007669"/>
    <property type="project" value="TreeGrafter"/>
</dbReference>
<dbReference type="CDD" id="cd01596">
    <property type="entry name" value="Aspartase_like"/>
    <property type="match status" value="1"/>
</dbReference>
<accession>A0A8J7YR77</accession>
<name>A0A8J7YR77_9ARCH</name>
<evidence type="ECO:0000259" key="3">
    <source>
        <dbReference type="Pfam" id="PF10415"/>
    </source>
</evidence>
<dbReference type="PANTHER" id="PTHR42696:SF2">
    <property type="entry name" value="ASPARTATE AMMONIA-LYASE"/>
    <property type="match status" value="1"/>
</dbReference>
<feature type="domain" description="Fumarate lyase N-terminal" evidence="2">
    <location>
        <begin position="12"/>
        <end position="341"/>
    </location>
</feature>
<dbReference type="InterPro" id="IPR018951">
    <property type="entry name" value="Fumarase_C_C"/>
</dbReference>
<dbReference type="InterPro" id="IPR022761">
    <property type="entry name" value="Fumarate_lyase_N"/>
</dbReference>
<dbReference type="InterPro" id="IPR051546">
    <property type="entry name" value="Aspartate_Ammonia-Lyase"/>
</dbReference>
<dbReference type="InterPro" id="IPR000362">
    <property type="entry name" value="Fumarate_lyase_fam"/>
</dbReference>
<dbReference type="FunFam" id="1.20.200.10:FF:000001">
    <property type="entry name" value="Fumarate hydratase, mitochondrial"/>
    <property type="match status" value="1"/>
</dbReference>